<sequence length="559" mass="61581">MSNLAKAASHLRRFVSPATVLHRRLHVHERKHISHTAYSTQPGALSIVSGPLDPPLSEFTLPDFYRTQILPHHASRPALISRHEANVRWDFAEFDVQIERMARGLLAAGVKPGDRVATIMGSCSAYAVLQWACARIGAIIVTMNPAYKIHEILAALNAVTASTLILTPTVRKSPLLEGIFDTLPTLASTPSGREIHDPMLPSLRRIFVVDNTGDKALFRTELDRRPCTVDLAELTSAQYGPEPQDEATRILDRALDRHDSFSSKDIVQAVSEERCTALHGVPTHFIGVLDELDRVGSDVNMSSLRTGIAAGSPVPIELMRQLIERLHLRDLTIAYGMTETSPVSFQTTPDDRLEMRVESVGKVQPHVHAKVIDVHGAIVPVGVPGELCISGYLLQKGYWENPEQTLSVMKSDKEGAIWMHTGDQAVLDQEGYLKITGRIKDLIIRGGENLSPVQIENCLTSHPDIVEAAAIAVPDERFGEVVGVWILLRPGATSFSRQEAVDWVKNRMNPQNAPARIWLLGETGVPTELPKTASGKVMKNVLRDWTKTMLHAGDISLIR</sequence>
<reference evidence="3" key="1">
    <citation type="submission" date="2021-01" db="EMBL/GenBank/DDBJ databases">
        <authorList>
            <person name="Kaushik A."/>
        </authorList>
    </citation>
    <scope>NUCLEOTIDE SEQUENCE</scope>
    <source>
        <strain evidence="3">AG6-10EEA</strain>
    </source>
</reference>
<dbReference type="Gene3D" id="3.40.50.980">
    <property type="match status" value="1"/>
</dbReference>
<accession>A0A8H3GJM4</accession>
<feature type="domain" description="AMP-binding enzyme C-terminal" evidence="2">
    <location>
        <begin position="454"/>
        <end position="536"/>
    </location>
</feature>
<evidence type="ECO:0000313" key="3">
    <source>
        <dbReference type="EMBL" id="CAE6454054.1"/>
    </source>
</evidence>
<comment type="caution">
    <text evidence="3">The sequence shown here is derived from an EMBL/GenBank/DDBJ whole genome shotgun (WGS) entry which is preliminary data.</text>
</comment>
<dbReference type="GO" id="GO:0006631">
    <property type="term" value="P:fatty acid metabolic process"/>
    <property type="evidence" value="ECO:0007669"/>
    <property type="project" value="TreeGrafter"/>
</dbReference>
<gene>
    <name evidence="3" type="ORF">RDB_LOCUS52673</name>
</gene>
<dbReference type="InterPro" id="IPR025110">
    <property type="entry name" value="AMP-bd_C"/>
</dbReference>
<dbReference type="Gene3D" id="3.40.50.12780">
    <property type="entry name" value="N-terminal domain of ligase-like"/>
    <property type="match status" value="1"/>
</dbReference>
<proteinExistence type="predicted"/>
<evidence type="ECO:0000313" key="4">
    <source>
        <dbReference type="Proteomes" id="UP000663853"/>
    </source>
</evidence>
<protein>
    <recommendedName>
        <fullName evidence="5">Acyl-CoA synthetase YngI</fullName>
    </recommendedName>
</protein>
<feature type="domain" description="AMP-dependent synthetase/ligase" evidence="1">
    <location>
        <begin position="73"/>
        <end position="168"/>
    </location>
</feature>
<dbReference type="SUPFAM" id="SSF56801">
    <property type="entry name" value="Acetyl-CoA synthetase-like"/>
    <property type="match status" value="1"/>
</dbReference>
<name>A0A8H3GJM4_9AGAM</name>
<feature type="domain" description="AMP-dependent synthetase/ligase" evidence="1">
    <location>
        <begin position="258"/>
        <end position="399"/>
    </location>
</feature>
<dbReference type="InterPro" id="IPR042099">
    <property type="entry name" value="ANL_N_sf"/>
</dbReference>
<dbReference type="InterPro" id="IPR000873">
    <property type="entry name" value="AMP-dep_synth/lig_dom"/>
</dbReference>
<dbReference type="EMBL" id="CAJMXA010001180">
    <property type="protein sequence ID" value="CAE6454054.1"/>
    <property type="molecule type" value="Genomic_DNA"/>
</dbReference>
<dbReference type="AlphaFoldDB" id="A0A8H3GJM4"/>
<dbReference type="Gene3D" id="3.30.300.30">
    <property type="match status" value="1"/>
</dbReference>
<dbReference type="Pfam" id="PF13193">
    <property type="entry name" value="AMP-binding_C"/>
    <property type="match status" value="1"/>
</dbReference>
<dbReference type="GO" id="GO:0031956">
    <property type="term" value="F:medium-chain fatty acid-CoA ligase activity"/>
    <property type="evidence" value="ECO:0007669"/>
    <property type="project" value="TreeGrafter"/>
</dbReference>
<evidence type="ECO:0008006" key="5">
    <source>
        <dbReference type="Google" id="ProtNLM"/>
    </source>
</evidence>
<evidence type="ECO:0000259" key="2">
    <source>
        <dbReference type="Pfam" id="PF13193"/>
    </source>
</evidence>
<dbReference type="Pfam" id="PF00501">
    <property type="entry name" value="AMP-binding"/>
    <property type="match status" value="2"/>
</dbReference>
<dbReference type="PANTHER" id="PTHR43201">
    <property type="entry name" value="ACYL-COA SYNTHETASE"/>
    <property type="match status" value="1"/>
</dbReference>
<organism evidence="3 4">
    <name type="scientific">Rhizoctonia solani</name>
    <dbReference type="NCBI Taxonomy" id="456999"/>
    <lineage>
        <taxon>Eukaryota</taxon>
        <taxon>Fungi</taxon>
        <taxon>Dikarya</taxon>
        <taxon>Basidiomycota</taxon>
        <taxon>Agaricomycotina</taxon>
        <taxon>Agaricomycetes</taxon>
        <taxon>Cantharellales</taxon>
        <taxon>Ceratobasidiaceae</taxon>
        <taxon>Rhizoctonia</taxon>
    </lineage>
</organism>
<dbReference type="PANTHER" id="PTHR43201:SF30">
    <property type="entry name" value="AMP-DEPENDENT SYNTHETASE_LIGASE DOMAIN-CONTAINING PROTEIN"/>
    <property type="match status" value="1"/>
</dbReference>
<dbReference type="Proteomes" id="UP000663853">
    <property type="component" value="Unassembled WGS sequence"/>
</dbReference>
<dbReference type="InterPro" id="IPR045851">
    <property type="entry name" value="AMP-bd_C_sf"/>
</dbReference>
<evidence type="ECO:0000259" key="1">
    <source>
        <dbReference type="Pfam" id="PF00501"/>
    </source>
</evidence>